<keyword evidence="2" id="KW-0676">Redox-active center</keyword>
<dbReference type="Proteomes" id="UP000191116">
    <property type="component" value="Unassembled WGS sequence"/>
</dbReference>
<dbReference type="InterPro" id="IPR013766">
    <property type="entry name" value="Thioredoxin_domain"/>
</dbReference>
<evidence type="ECO:0000313" key="5">
    <source>
        <dbReference type="Proteomes" id="UP000191116"/>
    </source>
</evidence>
<accession>A0A1T4URZ8</accession>
<dbReference type="InterPro" id="IPR036249">
    <property type="entry name" value="Thioredoxin-like_sf"/>
</dbReference>
<dbReference type="Gene3D" id="3.40.30.10">
    <property type="entry name" value="Glutaredoxin"/>
    <property type="match status" value="1"/>
</dbReference>
<keyword evidence="1" id="KW-1015">Disulfide bond</keyword>
<dbReference type="NCBIfam" id="NF001808">
    <property type="entry name" value="PRK00522.1"/>
    <property type="match status" value="1"/>
</dbReference>
<gene>
    <name evidence="4" type="primary">tpx</name>
    <name evidence="4" type="ORF">CZ814_03622</name>
</gene>
<protein>
    <submittedName>
        <fullName evidence="4">Putative thiol peroxidase</fullName>
        <ecNumber evidence="4">1.11.1.-</ecNumber>
    </submittedName>
</protein>
<dbReference type="InterPro" id="IPR050455">
    <property type="entry name" value="Tpx_Peroxidase_subfamily"/>
</dbReference>
<dbReference type="CDD" id="cd03014">
    <property type="entry name" value="PRX_Atyp2cys"/>
    <property type="match status" value="1"/>
</dbReference>
<dbReference type="PROSITE" id="PS51352">
    <property type="entry name" value="THIOREDOXIN_2"/>
    <property type="match status" value="1"/>
</dbReference>
<organism evidence="4 5">
    <name type="scientific">Photobacterium toruni</name>
    <dbReference type="NCBI Taxonomy" id="1935446"/>
    <lineage>
        <taxon>Bacteria</taxon>
        <taxon>Pseudomonadati</taxon>
        <taxon>Pseudomonadota</taxon>
        <taxon>Gammaproteobacteria</taxon>
        <taxon>Vibrionales</taxon>
        <taxon>Vibrionaceae</taxon>
        <taxon>Photobacterium</taxon>
    </lineage>
</organism>
<reference evidence="4 5" key="1">
    <citation type="submission" date="2017-02" db="EMBL/GenBank/DDBJ databases">
        <authorList>
            <person name="Peterson S.W."/>
        </authorList>
    </citation>
    <scope>NUCLEOTIDE SEQUENCE [LARGE SCALE GENOMIC DNA]</scope>
    <source>
        <strain evidence="4 5">CECT 9189</strain>
    </source>
</reference>
<dbReference type="SUPFAM" id="SSF52833">
    <property type="entry name" value="Thioredoxin-like"/>
    <property type="match status" value="1"/>
</dbReference>
<evidence type="ECO:0000259" key="3">
    <source>
        <dbReference type="PROSITE" id="PS51352"/>
    </source>
</evidence>
<evidence type="ECO:0000313" key="4">
    <source>
        <dbReference type="EMBL" id="SKA55492.1"/>
    </source>
</evidence>
<dbReference type="EMBL" id="FUWP01000030">
    <property type="protein sequence ID" value="SKA55492.1"/>
    <property type="molecule type" value="Genomic_DNA"/>
</dbReference>
<dbReference type="AlphaFoldDB" id="A0A1T4URZ8"/>
<feature type="domain" description="Thioredoxin" evidence="3">
    <location>
        <begin position="17"/>
        <end position="110"/>
    </location>
</feature>
<dbReference type="PANTHER" id="PTHR43110">
    <property type="entry name" value="THIOL PEROXIDASE"/>
    <property type="match status" value="1"/>
</dbReference>
<evidence type="ECO:0000256" key="1">
    <source>
        <dbReference type="ARBA" id="ARBA00023157"/>
    </source>
</evidence>
<evidence type="ECO:0000256" key="2">
    <source>
        <dbReference type="ARBA" id="ARBA00023284"/>
    </source>
</evidence>
<dbReference type="GO" id="GO:0008379">
    <property type="term" value="F:thioredoxin peroxidase activity"/>
    <property type="evidence" value="ECO:0007669"/>
    <property type="project" value="InterPro"/>
</dbReference>
<keyword evidence="4" id="KW-0575">Peroxidase</keyword>
<keyword evidence="4" id="KW-0560">Oxidoreductase</keyword>
<name>A0A1T4URZ8_9GAMM</name>
<sequence>MSVTVEGKKLSVDAQFPQAGQLAPEFTLCGADLSDLTLSSLRGKKVVLNIFPSIDTPVCAMSVRAFNQMAAGIDNTVVVCISANLPFAANRFCTTEGFDNVKTASFFREP</sequence>
<dbReference type="EC" id="1.11.1.-" evidence="4"/>
<dbReference type="PANTHER" id="PTHR43110:SF1">
    <property type="entry name" value="THIOL PEROXIDASE"/>
    <property type="match status" value="1"/>
</dbReference>
<dbReference type="Pfam" id="PF08534">
    <property type="entry name" value="Redoxin"/>
    <property type="match status" value="1"/>
</dbReference>
<dbReference type="InterPro" id="IPR002065">
    <property type="entry name" value="TPX"/>
</dbReference>
<proteinExistence type="predicted"/>
<dbReference type="InterPro" id="IPR013740">
    <property type="entry name" value="Redoxin"/>
</dbReference>